<protein>
    <recommendedName>
        <fullName evidence="3">Phage protein</fullName>
    </recommendedName>
</protein>
<dbReference type="RefSeq" id="WP_215668231.1">
    <property type="nucleotide sequence ID" value="NZ_JAFJYC010000001.1"/>
</dbReference>
<proteinExistence type="predicted"/>
<name>A0ABS5Y7S2_9GAMM</name>
<dbReference type="Gene3D" id="1.20.120.330">
    <property type="entry name" value="Nucleotidyltransferases domain 2"/>
    <property type="match status" value="1"/>
</dbReference>
<evidence type="ECO:0000313" key="2">
    <source>
        <dbReference type="Proteomes" id="UP000811282"/>
    </source>
</evidence>
<comment type="caution">
    <text evidence="1">The sequence shown here is derived from an EMBL/GenBank/DDBJ whole genome shotgun (WGS) entry which is preliminary data.</text>
</comment>
<accession>A0ABS5Y7S2</accession>
<keyword evidence="2" id="KW-1185">Reference proteome</keyword>
<dbReference type="EMBL" id="JAFJYC010000001">
    <property type="protein sequence ID" value="MBT9431050.1"/>
    <property type="molecule type" value="Genomic_DNA"/>
</dbReference>
<reference evidence="1 2" key="1">
    <citation type="journal article" date="2021" name="Genome Biol. Evol.">
        <title>The evolution of interdependence in a four-way mealybug symbiosis.</title>
        <authorList>
            <person name="Garber A.I."/>
            <person name="Kupper M."/>
            <person name="Laetsch D.R."/>
            <person name="Weldon S.R."/>
            <person name="Ladinsky M.S."/>
            <person name="Bjorkman P.J."/>
            <person name="McCutcheon J.P."/>
        </authorList>
    </citation>
    <scope>NUCLEOTIDE SEQUENCE [LARGE SCALE GENOMIC DNA]</scope>
    <source>
        <strain evidence="1">SOD</strain>
    </source>
</reference>
<sequence>MNGVDFIHSALVSFEDNSEASMRNVTSRCYYGLYHISRHSVRHLPKVSFNHHKNLINYLNNSQSNDAEKMPAKTRRLMGRILKQERSRRNEADYNLDLLIYDKNLAEVSLEVAKRFLSMIEKSLSE</sequence>
<dbReference type="Proteomes" id="UP000811282">
    <property type="component" value="Unassembled WGS sequence"/>
</dbReference>
<organism evidence="1 2">
    <name type="scientific">Candidatus Sodalis endolongispinus</name>
    <dbReference type="NCBI Taxonomy" id="2812662"/>
    <lineage>
        <taxon>Bacteria</taxon>
        <taxon>Pseudomonadati</taxon>
        <taxon>Pseudomonadota</taxon>
        <taxon>Gammaproteobacteria</taxon>
        <taxon>Enterobacterales</taxon>
        <taxon>Bruguierivoracaceae</taxon>
        <taxon>Sodalis</taxon>
    </lineage>
</organism>
<evidence type="ECO:0008006" key="3">
    <source>
        <dbReference type="Google" id="ProtNLM"/>
    </source>
</evidence>
<gene>
    <name evidence="1" type="ORF">JZM24_00645</name>
</gene>
<evidence type="ECO:0000313" key="1">
    <source>
        <dbReference type="EMBL" id="MBT9431050.1"/>
    </source>
</evidence>